<comment type="caution">
    <text evidence="2">The sequence shown here is derived from an EMBL/GenBank/DDBJ whole genome shotgun (WGS) entry which is preliminary data.</text>
</comment>
<organism evidence="2 3">
    <name type="scientific">Electrophorus voltai</name>
    <dbReference type="NCBI Taxonomy" id="2609070"/>
    <lineage>
        <taxon>Eukaryota</taxon>
        <taxon>Metazoa</taxon>
        <taxon>Chordata</taxon>
        <taxon>Craniata</taxon>
        <taxon>Vertebrata</taxon>
        <taxon>Euteleostomi</taxon>
        <taxon>Actinopterygii</taxon>
        <taxon>Neopterygii</taxon>
        <taxon>Teleostei</taxon>
        <taxon>Ostariophysi</taxon>
        <taxon>Gymnotiformes</taxon>
        <taxon>Gymnotoidei</taxon>
        <taxon>Gymnotidae</taxon>
        <taxon>Electrophorus</taxon>
    </lineage>
</organism>
<gene>
    <name evidence="2" type="ORF">P4O66_007419</name>
</gene>
<keyword evidence="3" id="KW-1185">Reference proteome</keyword>
<name>A0AAD8ZGP8_9TELE</name>
<accession>A0AAD8ZGP8</accession>
<proteinExistence type="predicted"/>
<dbReference type="PANTHER" id="PTHR33064:SF37">
    <property type="entry name" value="RIBONUCLEASE H"/>
    <property type="match status" value="1"/>
</dbReference>
<dbReference type="FunFam" id="3.30.70.270:FF:000020">
    <property type="entry name" value="Transposon Tf2-6 polyprotein-like Protein"/>
    <property type="match status" value="1"/>
</dbReference>
<dbReference type="PANTHER" id="PTHR33064">
    <property type="entry name" value="POL PROTEIN"/>
    <property type="match status" value="1"/>
</dbReference>
<sequence length="197" mass="22659">MTYIDDILVYSPSYDQHVHDVPNNVLCKYLYCKLEKCEFHLHKVNFLGYIIREDSVSMQPCTVEAVTRWPQPRTHTELQRFLGFVPFCRSFIQPFSTLARPLSNLLQGKAPHLRWTAFTRLKKAFTEVPVLQHLDPSQPFIMETDNSDVGVGNVLSQRAGEAKLNLVPDFTKKLNVAEVNYDVGDQELLAMKLAFKE</sequence>
<dbReference type="AlphaFoldDB" id="A0AAD8ZGP8"/>
<evidence type="ECO:0000313" key="3">
    <source>
        <dbReference type="Proteomes" id="UP001239994"/>
    </source>
</evidence>
<dbReference type="InterPro" id="IPR043502">
    <property type="entry name" value="DNA/RNA_pol_sf"/>
</dbReference>
<dbReference type="Pfam" id="PF17919">
    <property type="entry name" value="RT_RNaseH_2"/>
    <property type="match status" value="1"/>
</dbReference>
<evidence type="ECO:0000259" key="1">
    <source>
        <dbReference type="Pfam" id="PF17919"/>
    </source>
</evidence>
<dbReference type="SUPFAM" id="SSF56672">
    <property type="entry name" value="DNA/RNA polymerases"/>
    <property type="match status" value="1"/>
</dbReference>
<dbReference type="InterPro" id="IPR051320">
    <property type="entry name" value="Viral_Replic_Matur_Polypro"/>
</dbReference>
<dbReference type="Gene3D" id="3.30.70.270">
    <property type="match status" value="2"/>
</dbReference>
<dbReference type="InterPro" id="IPR043128">
    <property type="entry name" value="Rev_trsase/Diguanyl_cyclase"/>
</dbReference>
<evidence type="ECO:0000313" key="2">
    <source>
        <dbReference type="EMBL" id="KAK1799168.1"/>
    </source>
</evidence>
<feature type="domain" description="Reverse transcriptase/retrotransposon-derived protein RNase H-like" evidence="1">
    <location>
        <begin position="116"/>
        <end position="196"/>
    </location>
</feature>
<reference evidence="2" key="1">
    <citation type="submission" date="2023-03" db="EMBL/GenBank/DDBJ databases">
        <title>Electrophorus voltai genome.</title>
        <authorList>
            <person name="Bian C."/>
        </authorList>
    </citation>
    <scope>NUCLEOTIDE SEQUENCE</scope>
    <source>
        <strain evidence="2">CB-2022</strain>
        <tissue evidence="2">Muscle</tissue>
    </source>
</reference>
<dbReference type="InterPro" id="IPR041577">
    <property type="entry name" value="RT_RNaseH_2"/>
</dbReference>
<dbReference type="Proteomes" id="UP001239994">
    <property type="component" value="Unassembled WGS sequence"/>
</dbReference>
<protein>
    <recommendedName>
        <fullName evidence="1">Reverse transcriptase/retrotransposon-derived protein RNase H-like domain-containing protein</fullName>
    </recommendedName>
</protein>
<dbReference type="EMBL" id="JAROKS010000012">
    <property type="protein sequence ID" value="KAK1799168.1"/>
    <property type="molecule type" value="Genomic_DNA"/>
</dbReference>